<proteinExistence type="predicted"/>
<dbReference type="AlphaFoldDB" id="A0A251SEL2"/>
<feature type="disulfide bond" evidence="1">
    <location>
        <begin position="115"/>
        <end position="122"/>
    </location>
</feature>
<evidence type="ECO:0000313" key="4">
    <source>
        <dbReference type="Proteomes" id="UP000215914"/>
    </source>
</evidence>
<dbReference type="SMART" id="SM00205">
    <property type="entry name" value="THN"/>
    <property type="match status" value="1"/>
</dbReference>
<dbReference type="PROSITE" id="PS51367">
    <property type="entry name" value="THAUMATIN_2"/>
    <property type="match status" value="1"/>
</dbReference>
<dbReference type="PANTHER" id="PTHR31048">
    <property type="entry name" value="OS03G0233200 PROTEIN"/>
    <property type="match status" value="1"/>
</dbReference>
<dbReference type="EMBL" id="MNCJ02000329">
    <property type="protein sequence ID" value="KAF5767439.1"/>
    <property type="molecule type" value="Genomic_DNA"/>
</dbReference>
<feature type="disulfide bond" evidence="1">
    <location>
        <begin position="214"/>
        <end position="224"/>
    </location>
</feature>
<dbReference type="Pfam" id="PF00314">
    <property type="entry name" value="Thaumatin"/>
    <property type="match status" value="1"/>
</dbReference>
<dbReference type="InterPro" id="IPR017949">
    <property type="entry name" value="Thaumatin_CS"/>
</dbReference>
<sequence length="269" mass="28682">MNICVPRVCPHTTGTQIALYRCKYYARTNEQYVCFFILAGVMSATFTFVNKCEQTVWPGISSNAGIAPLQPTGFALQKGEAKVLTAPLSWGGQFWGRTHCSKDSDGKFTCDTGDCGSGKLECASAGPTPPATLAEFTVSGNGGTDFFHVSLVGGYNLPTLVTPSGGSGNNCKSTGCTVDLNGRCPSALKVVNSDGEVVACKSACVAFGQKEDCCRGVYDSRETCKPSSYSQVFKTACPRASTYAYDDQTTFSCTRADYRITFCPLSNTR</sequence>
<name>A0A251SEL2_HELAN</name>
<dbReference type="FunFam" id="2.60.110.10:FF:000001">
    <property type="entry name" value="THAUMATIN-LIKE PROTEIN 1"/>
    <property type="match status" value="1"/>
</dbReference>
<evidence type="ECO:0000256" key="1">
    <source>
        <dbReference type="PIRSR" id="PIRSR002703-1"/>
    </source>
</evidence>
<dbReference type="InParanoid" id="A0A251SEL2"/>
<accession>A0A251SEL2</accession>
<dbReference type="Proteomes" id="UP000215914">
    <property type="component" value="Chromosome 14"/>
</dbReference>
<protein>
    <submittedName>
        <fullName evidence="3">Putative thaumatin</fullName>
    </submittedName>
    <submittedName>
        <fullName evidence="2">Thaumatin family</fullName>
    </submittedName>
</protein>
<dbReference type="OMA" id="CNTANNH"/>
<evidence type="ECO:0000313" key="3">
    <source>
        <dbReference type="EMBL" id="OTF97068.1"/>
    </source>
</evidence>
<feature type="disulfide bond" evidence="1">
    <location>
        <begin position="184"/>
        <end position="200"/>
    </location>
</feature>
<dbReference type="Gene3D" id="2.60.110.10">
    <property type="entry name" value="Thaumatin"/>
    <property type="match status" value="1"/>
</dbReference>
<keyword evidence="1" id="KW-1015">Disulfide bond</keyword>
<dbReference type="EMBL" id="CM007903">
    <property type="protein sequence ID" value="OTF97068.1"/>
    <property type="molecule type" value="Genomic_DNA"/>
</dbReference>
<dbReference type="PRINTS" id="PR00347">
    <property type="entry name" value="THAUMATIN"/>
</dbReference>
<dbReference type="PROSITE" id="PS00316">
    <property type="entry name" value="THAUMATIN_1"/>
    <property type="match status" value="1"/>
</dbReference>
<reference evidence="3" key="2">
    <citation type="submission" date="2017-02" db="EMBL/GenBank/DDBJ databases">
        <title>Sunflower complete genome.</title>
        <authorList>
            <person name="Langlade N."/>
            <person name="Munos S."/>
        </authorList>
    </citation>
    <scope>NUCLEOTIDE SEQUENCE [LARGE SCALE GENOMIC DNA]</scope>
    <source>
        <tissue evidence="3">Leaves</tissue>
    </source>
</reference>
<dbReference type="SUPFAM" id="SSF49870">
    <property type="entry name" value="Osmotin, thaumatin-like protein"/>
    <property type="match status" value="1"/>
</dbReference>
<feature type="disulfide bond" evidence="1">
    <location>
        <begin position="171"/>
        <end position="253"/>
    </location>
</feature>
<dbReference type="GO" id="GO:0006952">
    <property type="term" value="P:defense response"/>
    <property type="evidence" value="ECO:0000318"/>
    <property type="project" value="GO_Central"/>
</dbReference>
<dbReference type="InterPro" id="IPR037176">
    <property type="entry name" value="Osmotin/thaumatin-like_sf"/>
</dbReference>
<dbReference type="CDD" id="cd09218">
    <property type="entry name" value="TLP-PA"/>
    <property type="match status" value="1"/>
</dbReference>
<reference evidence="2 4" key="1">
    <citation type="journal article" date="2017" name="Nature">
        <title>The sunflower genome provides insights into oil metabolism, flowering and Asterid evolution.</title>
        <authorList>
            <person name="Badouin H."/>
            <person name="Gouzy J."/>
            <person name="Grassa C.J."/>
            <person name="Murat F."/>
            <person name="Staton S.E."/>
            <person name="Cottret L."/>
            <person name="Lelandais-Briere C."/>
            <person name="Owens G.L."/>
            <person name="Carrere S."/>
            <person name="Mayjonade B."/>
            <person name="Legrand L."/>
            <person name="Gill N."/>
            <person name="Kane N.C."/>
            <person name="Bowers J.E."/>
            <person name="Hubner S."/>
            <person name="Bellec A."/>
            <person name="Berard A."/>
            <person name="Berges H."/>
            <person name="Blanchet N."/>
            <person name="Boniface M.C."/>
            <person name="Brunel D."/>
            <person name="Catrice O."/>
            <person name="Chaidir N."/>
            <person name="Claudel C."/>
            <person name="Donnadieu C."/>
            <person name="Faraut T."/>
            <person name="Fievet G."/>
            <person name="Helmstetter N."/>
            <person name="King M."/>
            <person name="Knapp S.J."/>
            <person name="Lai Z."/>
            <person name="Le Paslier M.C."/>
            <person name="Lippi Y."/>
            <person name="Lorenzon L."/>
            <person name="Mandel J.R."/>
            <person name="Marage G."/>
            <person name="Marchand G."/>
            <person name="Marquand E."/>
            <person name="Bret-Mestries E."/>
            <person name="Morien E."/>
            <person name="Nambeesan S."/>
            <person name="Nguyen T."/>
            <person name="Pegot-Espagnet P."/>
            <person name="Pouilly N."/>
            <person name="Raftis F."/>
            <person name="Sallet E."/>
            <person name="Schiex T."/>
            <person name="Thomas J."/>
            <person name="Vandecasteele C."/>
            <person name="Vares D."/>
            <person name="Vear F."/>
            <person name="Vautrin S."/>
            <person name="Crespi M."/>
            <person name="Mangin B."/>
            <person name="Burke J.M."/>
            <person name="Salse J."/>
            <person name="Munos S."/>
            <person name="Vincourt P."/>
            <person name="Rieseberg L.H."/>
            <person name="Langlade N.B."/>
        </authorList>
    </citation>
    <scope>NUCLEOTIDE SEQUENCE [LARGE SCALE GENOMIC DNA]</scope>
    <source>
        <strain evidence="4">cv. SF193</strain>
        <tissue evidence="2">Leaves</tissue>
    </source>
</reference>
<evidence type="ECO:0000313" key="2">
    <source>
        <dbReference type="EMBL" id="KAF5767439.1"/>
    </source>
</evidence>
<organism evidence="3 4">
    <name type="scientific">Helianthus annuus</name>
    <name type="common">Common sunflower</name>
    <dbReference type="NCBI Taxonomy" id="4232"/>
    <lineage>
        <taxon>Eukaryota</taxon>
        <taxon>Viridiplantae</taxon>
        <taxon>Streptophyta</taxon>
        <taxon>Embryophyta</taxon>
        <taxon>Tracheophyta</taxon>
        <taxon>Spermatophyta</taxon>
        <taxon>Magnoliopsida</taxon>
        <taxon>eudicotyledons</taxon>
        <taxon>Gunneridae</taxon>
        <taxon>Pentapetalae</taxon>
        <taxon>asterids</taxon>
        <taxon>campanulids</taxon>
        <taxon>Asterales</taxon>
        <taxon>Asteraceae</taxon>
        <taxon>Asteroideae</taxon>
        <taxon>Heliantheae alliance</taxon>
        <taxon>Heliantheae</taxon>
        <taxon>Helianthus</taxon>
    </lineage>
</organism>
<dbReference type="PIRSF" id="PIRSF002703">
    <property type="entry name" value="Thaumatin"/>
    <property type="match status" value="1"/>
</dbReference>
<dbReference type="Gramene" id="mRNA:HanXRQr2_Chr14g0624351">
    <property type="protein sequence ID" value="CDS:HanXRQr2_Chr14g0624351.1"/>
    <property type="gene ID" value="HanXRQr2_Chr14g0624351"/>
</dbReference>
<feature type="disulfide bond" evidence="1">
    <location>
        <begin position="52"/>
        <end position="263"/>
    </location>
</feature>
<feature type="disulfide bond" evidence="1">
    <location>
        <begin position="100"/>
        <end position="110"/>
    </location>
</feature>
<gene>
    <name evidence="3" type="ORF">HannXRQ_Chr14g0430511</name>
    <name evidence="2" type="ORF">HanXRQr2_Chr14g0624351</name>
</gene>
<feature type="disulfide bond" evidence="1">
    <location>
        <begin position="176"/>
        <end position="237"/>
    </location>
</feature>
<dbReference type="InterPro" id="IPR001938">
    <property type="entry name" value="Thaumatin"/>
</dbReference>
<feature type="disulfide bond" evidence="1">
    <location>
        <begin position="204"/>
        <end position="213"/>
    </location>
</feature>
<keyword evidence="4" id="KW-1185">Reference proteome</keyword>
<reference evidence="2" key="3">
    <citation type="submission" date="2020-06" db="EMBL/GenBank/DDBJ databases">
        <title>Helianthus annuus Genome sequencing and assembly Release 2.</title>
        <authorList>
            <person name="Gouzy J."/>
            <person name="Langlade N."/>
            <person name="Munos S."/>
        </authorList>
    </citation>
    <scope>NUCLEOTIDE SEQUENCE</scope>
    <source>
        <tissue evidence="2">Leaves</tissue>
    </source>
</reference>